<feature type="compositionally biased region" description="Acidic residues" evidence="2">
    <location>
        <begin position="1071"/>
        <end position="1082"/>
    </location>
</feature>
<feature type="compositionally biased region" description="Basic and acidic residues" evidence="2">
    <location>
        <begin position="1295"/>
        <end position="1315"/>
    </location>
</feature>
<reference evidence="4" key="1">
    <citation type="journal article" date="2008" name="Nat. Genet.">
        <title>The Pristionchus pacificus genome provides a unique perspective on nematode lifestyle and parasitism.</title>
        <authorList>
            <person name="Dieterich C."/>
            <person name="Clifton S.W."/>
            <person name="Schuster L.N."/>
            <person name="Chinwalla A."/>
            <person name="Delehaunty K."/>
            <person name="Dinkelacker I."/>
            <person name="Fulton L."/>
            <person name="Fulton R."/>
            <person name="Godfrey J."/>
            <person name="Minx P."/>
            <person name="Mitreva M."/>
            <person name="Roeseler W."/>
            <person name="Tian H."/>
            <person name="Witte H."/>
            <person name="Yang S.P."/>
            <person name="Wilson R.K."/>
            <person name="Sommer R.J."/>
        </authorList>
    </citation>
    <scope>NUCLEOTIDE SEQUENCE [LARGE SCALE GENOMIC DNA]</scope>
    <source>
        <strain evidence="4">PS312</strain>
    </source>
</reference>
<feature type="region of interest" description="Disordered" evidence="2">
    <location>
        <begin position="801"/>
        <end position="885"/>
    </location>
</feature>
<gene>
    <name evidence="3" type="primary">WBGene00093602</name>
</gene>
<dbReference type="PANTHER" id="PTHR35480:SF1">
    <property type="entry name" value="MATERNAL EFFECT EMBRYO ARREST 22"/>
    <property type="match status" value="1"/>
</dbReference>
<sequence>MNLMFKSFHSKCPIIYSKAFTTFILPNIEYCSVIWNPSSSVKLTKFVTDIVFLHSIIHKRYLLDVSSLLITAPLNRTLRNGHPLRISLPFLPHNSHSSMGSRFNTSRSEVPPLDQLTDVLPPFDQRLDYTTRQLEEIRERRAAIEAEQTKLDDQDSSVLWRPVMHRLTNARRSLRKSRQDLCEQLKEMDEEEERINAQLAREKMWAEEQERRRKTVEFDRQNKDAVMRTRELTRKSFRSKSTADLDDNIVKREDAEQRRDQKQLRSQKGSYAYDAEAWRSRVSGLKRQHLFNIVTTSRADRLFSFVDTFSESERLLAAKDLQFGELRNLWKSFKADVDAMEERLAQRADLESEEIDDDTCTYENSGDESTVGTEFSDSESQIQRTTDYTRDAVDFRRRVDQIMEKITEHETSPSAEISLRMIAQIKKVDLPALAAILGRLMDVHASCDDGELQWNVLKSEWTRLRDAVDVRDNQLRKILQNVAEYVQEAGDFKMRVDKIMAYLSSTTYADHTEELGSVQQIKREDIPYLESCLDRLLDLLVKGKYEGLQKGLQFDELVQEWQRLCDVVKTREGLLLEKLSKEEKKKRIEEENRKKEEEERNRRIEEEMMKRMEEERRKKEEEERIRMIEEVKRLDEERKKRIEEEKRKKEEEEMKRLEEERKKRIEEEKRKKEEEEMKRLEEERKKRIEEEKRKKEEEEMKRLEEERKKRAKALRRERDEDERRAVLERARRENRKVDAKRLEVTRCKPEQQKAPTTFPNSQRELEKRRKQELEKRLKEMEEQTFQMAADMAALKREFGIDGANGAQDGSVGRSVRRTASDEQLSPTQNAAIPPPIDAGPPAATSHDNRSNLAGIREHPVLNRSSSRPRSVTFEDAQGPTFDIVAALNRSPSFIRKREEHATNSERKSKQQETSSQRAPDRMPDVLPSSDRRMSDTARQIREIRERRAAIEEESRRLDEKESALSKNPLIRRLTSARSSVRQSKKALNEQLKIAARPTSYFLFKQLKNDDMPKLEEKLFCFAVKFVDQDKLAAEEDLQLRALYLMWKEFKEVVDTMEKRMMQSEVAVDADSCTDESSGDEVESTLAPTETTDSESHVQRACDYAREAEDFKRRVDQIMEEITEHPSSPPADVSLKMITKIKQVELPALSTSLGRLLDMQAECDDDDLQWGALKIRWTRLRDAVDARAKELKELCEQSAYTEEADCFRSRVDQIKELITSTPSSEHNEALTMIRRIKSEHLPAMEQHLDRLLELLVECSYDGQQWPFETLVQEFTQLINTVKTREFQLLEQIGKKLRDEDSSEENNSRHDKARNCEEESEQPLIIDEENGPLKIVQVEGEEGIFHETAAAAEVDEEEEKIKSRPFDINREIEEEMMRCLAVKEMRVRMEEEKIENEKKTAKMEDRRIEEEKMKKMDVERRKKEEEEEIKKMMELERRKNDQAEKIKKLDEDMKKKKEEIARVQNQLLERQKAAMDQKKAVEARRRSREEKRLKDSNSQVERQADRPRDPSQQRQLLQTELQQKLKTTPLGKAVAAELEDEEDRERKRRNEMRRERDEEERRRAELELARRKDEDRGREAEKLETTRRQQEHQNVSTTSSTNQRQQELEKRLKEMEQEALKRLADEMAALKKEFGLDGAARSVGTSMRRTVSDEHLPQYSAPINTAHPATISHDPRSCLRAGVRERTPLNRASSRPRSVTFGNAQGSENIIAELTRSPSFRRMRAAHASDDESEPEHQQIRRELVPQRSVIRKNRPTFPYRWLDRPHSDAARPRRAMTNQNLRSKIIIIIASCLNNIFYFIN</sequence>
<feature type="compositionally biased region" description="Polar residues" evidence="2">
    <location>
        <begin position="1590"/>
        <end position="1603"/>
    </location>
</feature>
<feature type="compositionally biased region" description="Basic and acidic residues" evidence="2">
    <location>
        <begin position="1393"/>
        <end position="1459"/>
    </location>
</feature>
<evidence type="ECO:0000256" key="1">
    <source>
        <dbReference type="SAM" id="Coils"/>
    </source>
</evidence>
<proteinExistence type="predicted"/>
<feature type="compositionally biased region" description="Basic and acidic residues" evidence="2">
    <location>
        <begin position="1500"/>
        <end position="1509"/>
    </location>
</feature>
<accession>A0A2A6CW87</accession>
<feature type="compositionally biased region" description="Basic and acidic residues" evidence="2">
    <location>
        <begin position="918"/>
        <end position="936"/>
    </location>
</feature>
<evidence type="ECO:0000256" key="2">
    <source>
        <dbReference type="SAM" id="MobiDB-lite"/>
    </source>
</evidence>
<feature type="compositionally biased region" description="Basic and acidic residues" evidence="2">
    <location>
        <begin position="1550"/>
        <end position="1589"/>
    </location>
</feature>
<feature type="compositionally biased region" description="Basic and acidic residues" evidence="2">
    <location>
        <begin position="667"/>
        <end position="751"/>
    </location>
</feature>
<keyword evidence="1" id="KW-0175">Coiled coil</keyword>
<keyword evidence="4" id="KW-1185">Reference proteome</keyword>
<protein>
    <submittedName>
        <fullName evidence="3">Uncharacterized protein</fullName>
    </submittedName>
</protein>
<evidence type="ECO:0000313" key="3">
    <source>
        <dbReference type="EnsemblMetazoa" id="PPA04048.1"/>
    </source>
</evidence>
<feature type="region of interest" description="Disordered" evidence="2">
    <location>
        <begin position="897"/>
        <end position="936"/>
    </location>
</feature>
<name>A0A2A6CW87_PRIPA</name>
<dbReference type="EnsemblMetazoa" id="PPA04048.1">
    <property type="protein sequence ID" value="PPA04048.1"/>
    <property type="gene ID" value="WBGene00093602"/>
</dbReference>
<feature type="region of interest" description="Disordered" evidence="2">
    <location>
        <begin position="1393"/>
        <end position="1610"/>
    </location>
</feature>
<dbReference type="PANTHER" id="PTHR35480">
    <property type="entry name" value="MATERNAL EFFECT EMBRYO ARREST 22"/>
    <property type="match status" value="1"/>
</dbReference>
<dbReference type="Proteomes" id="UP000005239">
    <property type="component" value="Unassembled WGS sequence"/>
</dbReference>
<feature type="region of interest" description="Disordered" evidence="2">
    <location>
        <begin position="358"/>
        <end position="377"/>
    </location>
</feature>
<reference evidence="3" key="2">
    <citation type="submission" date="2022-06" db="UniProtKB">
        <authorList>
            <consortium name="EnsemblMetazoa"/>
        </authorList>
    </citation>
    <scope>IDENTIFICATION</scope>
    <source>
        <strain evidence="3">PS312</strain>
    </source>
</reference>
<evidence type="ECO:0000313" key="4">
    <source>
        <dbReference type="Proteomes" id="UP000005239"/>
    </source>
</evidence>
<accession>A0A8R1Y758</accession>
<organism evidence="3 4">
    <name type="scientific">Pristionchus pacificus</name>
    <name type="common">Parasitic nematode worm</name>
    <dbReference type="NCBI Taxonomy" id="54126"/>
    <lineage>
        <taxon>Eukaryota</taxon>
        <taxon>Metazoa</taxon>
        <taxon>Ecdysozoa</taxon>
        <taxon>Nematoda</taxon>
        <taxon>Chromadorea</taxon>
        <taxon>Rhabditida</taxon>
        <taxon>Rhabditina</taxon>
        <taxon>Diplogasteromorpha</taxon>
        <taxon>Diplogasteroidea</taxon>
        <taxon>Neodiplogasteridae</taxon>
        <taxon>Pristionchus</taxon>
    </lineage>
</organism>
<feature type="region of interest" description="Disordered" evidence="2">
    <location>
        <begin position="667"/>
        <end position="773"/>
    </location>
</feature>
<feature type="compositionally biased region" description="Basic and acidic residues" evidence="2">
    <location>
        <begin position="897"/>
        <end position="910"/>
    </location>
</feature>
<dbReference type="SUPFAM" id="SSF46966">
    <property type="entry name" value="Spectrin repeat"/>
    <property type="match status" value="1"/>
</dbReference>
<feature type="compositionally biased region" description="Basic and acidic residues" evidence="2">
    <location>
        <begin position="763"/>
        <end position="773"/>
    </location>
</feature>
<feature type="coiled-coil region" evidence="1">
    <location>
        <begin position="127"/>
        <end position="202"/>
    </location>
</feature>
<feature type="region of interest" description="Disordered" evidence="2">
    <location>
        <begin position="1067"/>
        <end position="1098"/>
    </location>
</feature>
<feature type="compositionally biased region" description="Polar residues" evidence="2">
    <location>
        <begin position="361"/>
        <end position="377"/>
    </location>
</feature>
<dbReference type="OrthoDB" id="426210at2759"/>
<feature type="compositionally biased region" description="Basic and acidic residues" evidence="2">
    <location>
        <begin position="1467"/>
        <end position="1493"/>
    </location>
</feature>
<feature type="compositionally biased region" description="Low complexity" evidence="2">
    <location>
        <begin position="1510"/>
        <end position="1528"/>
    </location>
</feature>
<feature type="region of interest" description="Disordered" evidence="2">
    <location>
        <begin position="1295"/>
        <end position="1318"/>
    </location>
</feature>